<dbReference type="PANTHER" id="PTHR21616:SF2">
    <property type="entry name" value="CENTROSOME AND SPINDLE POLE-ASSOCIATED PROTEIN 1"/>
    <property type="match status" value="1"/>
</dbReference>
<name>A0A9W3AIQ9_BIOGL</name>
<feature type="compositionally biased region" description="Basic and acidic residues" evidence="1">
    <location>
        <begin position="297"/>
        <end position="310"/>
    </location>
</feature>
<dbReference type="Proteomes" id="UP001165740">
    <property type="component" value="Chromosome 5"/>
</dbReference>
<evidence type="ECO:0000313" key="4">
    <source>
        <dbReference type="RefSeq" id="XP_055887029.1"/>
    </source>
</evidence>
<dbReference type="OrthoDB" id="6111615at2759"/>
<dbReference type="GO" id="GO:0000922">
    <property type="term" value="C:spindle pole"/>
    <property type="evidence" value="ECO:0007669"/>
    <property type="project" value="InterPro"/>
</dbReference>
<accession>A0A9W3AIQ9</accession>
<dbReference type="GeneID" id="106050430"/>
<feature type="region of interest" description="Disordered" evidence="1">
    <location>
        <begin position="54"/>
        <end position="81"/>
    </location>
</feature>
<dbReference type="Pfam" id="PF24578">
    <property type="entry name" value="CSPP1_C"/>
    <property type="match status" value="1"/>
</dbReference>
<sequence>MMLSEGLHFSGEEDRTSAKKRRQVAYAKDLQLQMRENEAAKLRERYQDMNVNASGWLDPEKRPDRLRPLGGPGFMTDRTDRDSRVKPYHTLFLYGKVPPSGPAGYSQVDVVDAPVSLGRSPRMTHMVDGEPLHITNWQLHLDSPVGLLHQPLTEATSGNYRINDSTSQAYNFYATRDLDRAGYGSIVQPLSIPYVDNRPIIMPGRFEGGGEYHPKYNPFDHDKESGLHKDIKVLLGMTQLERERTKAQMARDQDDHQRRMRKELEDERKRLMDQENEARRRLEQMRRDLEERRLEWERRRREAESTKKDTPVPQTAPVQIRPPSTTLLKDMDDTRRRLIEERRKIEELLRAQSKQPSYTEVKVLKRPPPPPTPLDSDLANRRILEEFNHLKHKEVENRKTFRRMYPELPETNSKLEAQQRALLREQEAALRNIDKTVTYAPPKTVAVESYRRPGWMDKTPTPFPHRLRHRDRLYTTTSLDGDLDRIYSRAERREWAIDSLHYNTDADKVLDEYSRLRLGGYRPASAETLTDDTWIRPTTRAAV</sequence>
<gene>
    <name evidence="4" type="primary">LOC106050430</name>
</gene>
<feature type="domain" description="Centrosome and spindle pole-associated protein 1 C-terminal" evidence="2">
    <location>
        <begin position="381"/>
        <end position="433"/>
    </location>
</feature>
<evidence type="ECO:0000259" key="2">
    <source>
        <dbReference type="Pfam" id="PF24578"/>
    </source>
</evidence>
<feature type="region of interest" description="Disordered" evidence="1">
    <location>
        <begin position="358"/>
        <end position="377"/>
    </location>
</feature>
<evidence type="ECO:0000256" key="1">
    <source>
        <dbReference type="SAM" id="MobiDB-lite"/>
    </source>
</evidence>
<feature type="compositionally biased region" description="Basic and acidic residues" evidence="1">
    <location>
        <begin position="58"/>
        <end position="67"/>
    </location>
</feature>
<dbReference type="PANTHER" id="PTHR21616">
    <property type="entry name" value="CENTROSOME SPINDLE POLE ASSOCIATED PROTEIN"/>
    <property type="match status" value="1"/>
</dbReference>
<dbReference type="InterPro" id="IPR058191">
    <property type="entry name" value="CSPP1_C"/>
</dbReference>
<organism evidence="3 4">
    <name type="scientific">Biomphalaria glabrata</name>
    <name type="common">Bloodfluke planorb</name>
    <name type="synonym">Freshwater snail</name>
    <dbReference type="NCBI Taxonomy" id="6526"/>
    <lineage>
        <taxon>Eukaryota</taxon>
        <taxon>Metazoa</taxon>
        <taxon>Spiralia</taxon>
        <taxon>Lophotrochozoa</taxon>
        <taxon>Mollusca</taxon>
        <taxon>Gastropoda</taxon>
        <taxon>Heterobranchia</taxon>
        <taxon>Euthyneura</taxon>
        <taxon>Panpulmonata</taxon>
        <taxon>Hygrophila</taxon>
        <taxon>Lymnaeoidea</taxon>
        <taxon>Planorbidae</taxon>
        <taxon>Biomphalaria</taxon>
    </lineage>
</organism>
<protein>
    <submittedName>
        <fullName evidence="4">Uncharacterized protein LOC106050430 isoform X1</fullName>
    </submittedName>
</protein>
<dbReference type="InterPro" id="IPR026708">
    <property type="entry name" value="CSPP1"/>
</dbReference>
<dbReference type="GO" id="GO:0005874">
    <property type="term" value="C:microtubule"/>
    <property type="evidence" value="ECO:0007669"/>
    <property type="project" value="InterPro"/>
</dbReference>
<dbReference type="OMA" id="QGMAVNA"/>
<evidence type="ECO:0000313" key="3">
    <source>
        <dbReference type="Proteomes" id="UP001165740"/>
    </source>
</evidence>
<keyword evidence="3" id="KW-1185">Reference proteome</keyword>
<feature type="region of interest" description="Disordered" evidence="1">
    <location>
        <begin position="297"/>
        <end position="330"/>
    </location>
</feature>
<feature type="compositionally biased region" description="Polar residues" evidence="1">
    <location>
        <begin position="312"/>
        <end position="327"/>
    </location>
</feature>
<dbReference type="AlphaFoldDB" id="A0A9W3AIQ9"/>
<feature type="region of interest" description="Disordered" evidence="1">
    <location>
        <begin position="242"/>
        <end position="271"/>
    </location>
</feature>
<dbReference type="GO" id="GO:0005813">
    <property type="term" value="C:centrosome"/>
    <property type="evidence" value="ECO:0007669"/>
    <property type="project" value="InterPro"/>
</dbReference>
<dbReference type="RefSeq" id="XP_055887029.1">
    <property type="nucleotide sequence ID" value="XM_056031054.1"/>
</dbReference>
<reference evidence="4" key="1">
    <citation type="submission" date="2025-08" db="UniProtKB">
        <authorList>
            <consortium name="RefSeq"/>
        </authorList>
    </citation>
    <scope>IDENTIFICATION</scope>
</reference>
<feature type="region of interest" description="Disordered" evidence="1">
    <location>
        <begin position="1"/>
        <end position="23"/>
    </location>
</feature>
<dbReference type="GO" id="GO:0032467">
    <property type="term" value="P:positive regulation of cytokinesis"/>
    <property type="evidence" value="ECO:0007669"/>
    <property type="project" value="InterPro"/>
</dbReference>
<proteinExistence type="predicted"/>